<proteinExistence type="predicted"/>
<dbReference type="Gramene" id="KQJ91174">
    <property type="protein sequence ID" value="KQJ91174"/>
    <property type="gene ID" value="BRADI_4g36093v3"/>
</dbReference>
<reference evidence="2" key="2">
    <citation type="submission" date="2017-06" db="EMBL/GenBank/DDBJ databases">
        <title>WGS assembly of Brachypodium distachyon.</title>
        <authorList>
            <consortium name="The International Brachypodium Initiative"/>
            <person name="Lucas S."/>
            <person name="Harmon-Smith M."/>
            <person name="Lail K."/>
            <person name="Tice H."/>
            <person name="Grimwood J."/>
            <person name="Bruce D."/>
            <person name="Barry K."/>
            <person name="Shu S."/>
            <person name="Lindquist E."/>
            <person name="Wang M."/>
            <person name="Pitluck S."/>
            <person name="Vogel J.P."/>
            <person name="Garvin D.F."/>
            <person name="Mockler T.C."/>
            <person name="Schmutz J."/>
            <person name="Rokhsar D."/>
            <person name="Bevan M.W."/>
        </authorList>
    </citation>
    <scope>NUCLEOTIDE SEQUENCE</scope>
    <source>
        <strain evidence="2">Bd21</strain>
    </source>
</reference>
<feature type="region of interest" description="Disordered" evidence="1">
    <location>
        <begin position="129"/>
        <end position="148"/>
    </location>
</feature>
<accession>A0A0Q3EUK1</accession>
<dbReference type="InParanoid" id="A0A0Q3EUK1"/>
<dbReference type="AlphaFoldDB" id="A0A0Q3EUK1"/>
<dbReference type="EMBL" id="CM000883">
    <property type="protein sequence ID" value="KQJ91174.1"/>
    <property type="molecule type" value="Genomic_DNA"/>
</dbReference>
<dbReference type="Gene3D" id="2.40.10.10">
    <property type="entry name" value="Trypsin-like serine proteases"/>
    <property type="match status" value="1"/>
</dbReference>
<dbReference type="PANTHER" id="PTHR47389">
    <property type="entry name" value="OS09G0436400 PROTEIN"/>
    <property type="match status" value="1"/>
</dbReference>
<feature type="compositionally biased region" description="Basic and acidic residues" evidence="1">
    <location>
        <begin position="33"/>
        <end position="44"/>
    </location>
</feature>
<dbReference type="SUPFAM" id="SSF50494">
    <property type="entry name" value="Trypsin-like serine proteases"/>
    <property type="match status" value="1"/>
</dbReference>
<gene>
    <name evidence="2" type="ORF">BRADI_4g36093v3</name>
</gene>
<feature type="compositionally biased region" description="Polar residues" evidence="1">
    <location>
        <begin position="1"/>
        <end position="16"/>
    </location>
</feature>
<name>A0A0Q3EUK1_BRADI</name>
<keyword evidence="4" id="KW-1185">Reference proteome</keyword>
<organism evidence="2">
    <name type="scientific">Brachypodium distachyon</name>
    <name type="common">Purple false brome</name>
    <name type="synonym">Trachynia distachya</name>
    <dbReference type="NCBI Taxonomy" id="15368"/>
    <lineage>
        <taxon>Eukaryota</taxon>
        <taxon>Viridiplantae</taxon>
        <taxon>Streptophyta</taxon>
        <taxon>Embryophyta</taxon>
        <taxon>Tracheophyta</taxon>
        <taxon>Spermatophyta</taxon>
        <taxon>Magnoliopsida</taxon>
        <taxon>Liliopsida</taxon>
        <taxon>Poales</taxon>
        <taxon>Poaceae</taxon>
        <taxon>BOP clade</taxon>
        <taxon>Pooideae</taxon>
        <taxon>Stipodae</taxon>
        <taxon>Brachypodieae</taxon>
        <taxon>Brachypodium</taxon>
    </lineage>
</organism>
<dbReference type="Pfam" id="PF13365">
    <property type="entry name" value="Trypsin_2"/>
    <property type="match status" value="1"/>
</dbReference>
<dbReference type="EnsemblPlants" id="KQJ91174">
    <property type="protein sequence ID" value="KQJ91174"/>
    <property type="gene ID" value="BRADI_4g36093v3"/>
</dbReference>
<sequence>MTSRLRSRTPWLQSPQEGDASVGSRRRQYQRRNKMDAAMEDISKPRKRRTLASIRQEYEDEQKKRNLEMANFDEEGVVDNSPRSPPVHKEPLREIESFDTLKEYMDYLEMLDEESDRGRKDVPDHPTIFFTPPTRFNTPQHLPLREPGTKAVRSASKFVVGLSSSLDGKPLKRCSGFWIDYDEEKGIGTLLTTAHLIRTKEPKRADSVWLVRREYATHANVIVHLLDGKTAEGQLLYHQPHYDLAFFRVTLDQPVPLPCFNEEVEFAQDVLHLGRDKSLGLRINHGRAAYSNPVVMEQYH</sequence>
<dbReference type="OrthoDB" id="646838at2759"/>
<evidence type="ECO:0000313" key="2">
    <source>
        <dbReference type="EMBL" id="KQJ91174.1"/>
    </source>
</evidence>
<evidence type="ECO:0000256" key="1">
    <source>
        <dbReference type="SAM" id="MobiDB-lite"/>
    </source>
</evidence>
<dbReference type="PANTHER" id="PTHR47389:SF5">
    <property type="entry name" value="OS09G0436700 PROTEIN"/>
    <property type="match status" value="1"/>
</dbReference>
<protein>
    <submittedName>
        <fullName evidence="2 3">Uncharacterized protein</fullName>
    </submittedName>
</protein>
<reference evidence="3" key="3">
    <citation type="submission" date="2018-08" db="UniProtKB">
        <authorList>
            <consortium name="EnsemblPlants"/>
        </authorList>
    </citation>
    <scope>IDENTIFICATION</scope>
    <source>
        <strain evidence="3">cv. Bd21</strain>
    </source>
</reference>
<dbReference type="Proteomes" id="UP000008810">
    <property type="component" value="Chromosome 4"/>
</dbReference>
<evidence type="ECO:0000313" key="4">
    <source>
        <dbReference type="Proteomes" id="UP000008810"/>
    </source>
</evidence>
<dbReference type="STRING" id="15368.A0A0Q3EUK1"/>
<reference evidence="2 3" key="1">
    <citation type="journal article" date="2010" name="Nature">
        <title>Genome sequencing and analysis of the model grass Brachypodium distachyon.</title>
        <authorList>
            <consortium name="International Brachypodium Initiative"/>
        </authorList>
    </citation>
    <scope>NUCLEOTIDE SEQUENCE [LARGE SCALE GENOMIC DNA]</scope>
    <source>
        <strain evidence="2 3">Bd21</strain>
    </source>
</reference>
<feature type="region of interest" description="Disordered" evidence="1">
    <location>
        <begin position="1"/>
        <end position="63"/>
    </location>
</feature>
<evidence type="ECO:0000313" key="3">
    <source>
        <dbReference type="EnsemblPlants" id="KQJ91174"/>
    </source>
</evidence>
<dbReference type="InterPro" id="IPR043504">
    <property type="entry name" value="Peptidase_S1_PA_chymotrypsin"/>
</dbReference>
<dbReference type="InterPro" id="IPR009003">
    <property type="entry name" value="Peptidase_S1_PA"/>
</dbReference>